<dbReference type="AlphaFoldDB" id="A0A395J6T7"/>
<protein>
    <submittedName>
        <fullName evidence="2">Uncharacterized protein</fullName>
    </submittedName>
</protein>
<gene>
    <name evidence="2" type="ORF">DID88_006090</name>
</gene>
<feature type="region of interest" description="Disordered" evidence="1">
    <location>
        <begin position="26"/>
        <end position="45"/>
    </location>
</feature>
<evidence type="ECO:0000313" key="2">
    <source>
        <dbReference type="EMBL" id="RAL66399.1"/>
    </source>
</evidence>
<accession>A0A395J6T7</accession>
<keyword evidence="3" id="KW-1185">Reference proteome</keyword>
<comment type="caution">
    <text evidence="2">The sequence shown here is derived from an EMBL/GenBank/DDBJ whole genome shotgun (WGS) entry which is preliminary data.</text>
</comment>
<name>A0A395J6T7_9HELO</name>
<sequence length="68" mass="7820">MFSWKRSHLSKLLPLKQLEERANATGEKLKELAPEDGKSKDDASTAKFKKIEEELDAIINDTKEFEEI</sequence>
<dbReference type="EMBL" id="QKRW01000006">
    <property type="protein sequence ID" value="RAL66399.1"/>
    <property type="molecule type" value="Genomic_DNA"/>
</dbReference>
<evidence type="ECO:0000313" key="3">
    <source>
        <dbReference type="Proteomes" id="UP000249056"/>
    </source>
</evidence>
<evidence type="ECO:0000256" key="1">
    <source>
        <dbReference type="SAM" id="MobiDB-lite"/>
    </source>
</evidence>
<organism evidence="2 3">
    <name type="scientific">Monilinia fructigena</name>
    <dbReference type="NCBI Taxonomy" id="38457"/>
    <lineage>
        <taxon>Eukaryota</taxon>
        <taxon>Fungi</taxon>
        <taxon>Dikarya</taxon>
        <taxon>Ascomycota</taxon>
        <taxon>Pezizomycotina</taxon>
        <taxon>Leotiomycetes</taxon>
        <taxon>Helotiales</taxon>
        <taxon>Sclerotiniaceae</taxon>
        <taxon>Monilinia</taxon>
    </lineage>
</organism>
<reference evidence="2 3" key="1">
    <citation type="submission" date="2018-06" db="EMBL/GenBank/DDBJ databases">
        <title>Genome Sequence of the Brown Rot Fungal Pathogen Monilinia fructigena.</title>
        <authorList>
            <person name="Landi L."/>
            <person name="De Miccolis Angelini R.M."/>
            <person name="Pollastro S."/>
            <person name="Abate D."/>
            <person name="Faretra F."/>
            <person name="Romanazzi G."/>
        </authorList>
    </citation>
    <scope>NUCLEOTIDE SEQUENCE [LARGE SCALE GENOMIC DNA]</scope>
    <source>
        <strain evidence="2 3">Mfrg269</strain>
    </source>
</reference>
<dbReference type="Proteomes" id="UP000249056">
    <property type="component" value="Unassembled WGS sequence"/>
</dbReference>
<proteinExistence type="predicted"/>